<dbReference type="Gene3D" id="2.40.50.100">
    <property type="match status" value="1"/>
</dbReference>
<dbReference type="SUPFAM" id="SSF52540">
    <property type="entry name" value="P-loop containing nucleoside triphosphate hydrolases"/>
    <property type="match status" value="1"/>
</dbReference>
<evidence type="ECO:0000259" key="4">
    <source>
        <dbReference type="PROSITE" id="PS50893"/>
    </source>
</evidence>
<dbReference type="Gene3D" id="3.40.50.300">
    <property type="entry name" value="P-loop containing nucleotide triphosphate hydrolases"/>
    <property type="match status" value="1"/>
</dbReference>
<accession>A0A926Z6Z1</accession>
<dbReference type="RefSeq" id="WP_190349640.1">
    <property type="nucleotide sequence ID" value="NZ_JACJPY010000007.1"/>
</dbReference>
<evidence type="ECO:0000313" key="5">
    <source>
        <dbReference type="EMBL" id="MBD2149269.1"/>
    </source>
</evidence>
<dbReference type="Pfam" id="PF17912">
    <property type="entry name" value="OB_MalK"/>
    <property type="match status" value="1"/>
</dbReference>
<dbReference type="SMART" id="SM00382">
    <property type="entry name" value="AAA"/>
    <property type="match status" value="1"/>
</dbReference>
<reference evidence="5" key="1">
    <citation type="journal article" date="2015" name="ISME J.">
        <title>Draft Genome Sequence of Streptomyces incarnatus NRRL8089, which Produces the Nucleoside Antibiotic Sinefungin.</title>
        <authorList>
            <person name="Oshima K."/>
            <person name="Hattori M."/>
            <person name="Shimizu H."/>
            <person name="Fukuda K."/>
            <person name="Nemoto M."/>
            <person name="Inagaki K."/>
            <person name="Tamura T."/>
        </authorList>
    </citation>
    <scope>NUCLEOTIDE SEQUENCE</scope>
    <source>
        <strain evidence="5">FACHB-1277</strain>
    </source>
</reference>
<dbReference type="AlphaFoldDB" id="A0A926Z6Z1"/>
<dbReference type="FunFam" id="3.40.50.300:FF:000042">
    <property type="entry name" value="Maltose/maltodextrin ABC transporter, ATP-binding protein"/>
    <property type="match status" value="1"/>
</dbReference>
<dbReference type="GO" id="GO:0055052">
    <property type="term" value="C:ATP-binding cassette (ABC) transporter complex, substrate-binding subunit-containing"/>
    <property type="evidence" value="ECO:0007669"/>
    <property type="project" value="TreeGrafter"/>
</dbReference>
<dbReference type="InterPro" id="IPR027417">
    <property type="entry name" value="P-loop_NTPase"/>
</dbReference>
<dbReference type="InterPro" id="IPR040582">
    <property type="entry name" value="OB_MalK-like"/>
</dbReference>
<dbReference type="GO" id="GO:0140359">
    <property type="term" value="F:ABC-type transporter activity"/>
    <property type="evidence" value="ECO:0007669"/>
    <property type="project" value="InterPro"/>
</dbReference>
<dbReference type="PANTHER" id="PTHR43875:SF1">
    <property type="entry name" value="OSMOPROTECTIVE COMPOUNDS UPTAKE ATP-BINDING PROTEIN GGTA"/>
    <property type="match status" value="1"/>
</dbReference>
<proteinExistence type="predicted"/>
<dbReference type="GO" id="GO:0008643">
    <property type="term" value="P:carbohydrate transport"/>
    <property type="evidence" value="ECO:0007669"/>
    <property type="project" value="InterPro"/>
</dbReference>
<sequence>MAPVRLCGVTKIFGSNSGAQGNHHAVLANIDLEVRDREFMVLVGPSGCGKSTLLRMIAGLEVVTEGAIYLGDRQINHLPPKVRDIAMVFQSYALYPHMTVYNNIAFGLRRQRSPQNGNSFLGWLPKSQKQRQEIDLRVRQVAESLQIAHLLDRKPKELSGGQKQRVALGRAIARNPQVFLMDEPLSNLDAQLRSDTRSQIVQLQKQLQVTTIYVTHDQVEAMTMGDRITVLHQGQIQQVDTPLNIYRNPANQFVAGFMGAPPMNFLPMQIDGDGNLQGSHLLQAIATLPSQFREAVGINRSIILGFRAEDLQPTNAENANFEAAIELVEALGSETIVLLKLASAAVQARVSADIGLEKNWQIGDRTFWRLDLHRLYAFDVDSGITLYSPYSC</sequence>
<dbReference type="Gene3D" id="2.40.50.140">
    <property type="entry name" value="Nucleic acid-binding proteins"/>
    <property type="match status" value="1"/>
</dbReference>
<dbReference type="InterPro" id="IPR003439">
    <property type="entry name" value="ABC_transporter-like_ATP-bd"/>
</dbReference>
<dbReference type="PANTHER" id="PTHR43875">
    <property type="entry name" value="MALTODEXTRIN IMPORT ATP-BINDING PROTEIN MSMX"/>
    <property type="match status" value="1"/>
</dbReference>
<dbReference type="CDD" id="cd03301">
    <property type="entry name" value="ABC_MalK_N"/>
    <property type="match status" value="1"/>
</dbReference>
<evidence type="ECO:0000313" key="6">
    <source>
        <dbReference type="Proteomes" id="UP000631421"/>
    </source>
</evidence>
<dbReference type="PROSITE" id="PS50893">
    <property type="entry name" value="ABC_TRANSPORTER_2"/>
    <property type="match status" value="1"/>
</dbReference>
<gene>
    <name evidence="5" type="ORF">H6F44_03890</name>
</gene>
<dbReference type="SUPFAM" id="SSF50331">
    <property type="entry name" value="MOP-like"/>
    <property type="match status" value="1"/>
</dbReference>
<keyword evidence="2" id="KW-0547">Nucleotide-binding</keyword>
<comment type="caution">
    <text evidence="5">The sequence shown here is derived from an EMBL/GenBank/DDBJ whole genome shotgun (WGS) entry which is preliminary data.</text>
</comment>
<dbReference type="InterPro" id="IPR008995">
    <property type="entry name" value="Mo/tungstate-bd_C_term_dom"/>
</dbReference>
<dbReference type="GO" id="GO:0005524">
    <property type="term" value="F:ATP binding"/>
    <property type="evidence" value="ECO:0007669"/>
    <property type="project" value="UniProtKB-KW"/>
</dbReference>
<dbReference type="Pfam" id="PF00005">
    <property type="entry name" value="ABC_tran"/>
    <property type="match status" value="1"/>
</dbReference>
<dbReference type="InterPro" id="IPR012340">
    <property type="entry name" value="NA-bd_OB-fold"/>
</dbReference>
<keyword evidence="1" id="KW-0813">Transport</keyword>
<evidence type="ECO:0000256" key="1">
    <source>
        <dbReference type="ARBA" id="ARBA00022448"/>
    </source>
</evidence>
<evidence type="ECO:0000256" key="2">
    <source>
        <dbReference type="ARBA" id="ARBA00022741"/>
    </source>
</evidence>
<name>A0A926Z6Z1_9CYAN</name>
<dbReference type="InterPro" id="IPR003593">
    <property type="entry name" value="AAA+_ATPase"/>
</dbReference>
<dbReference type="InterPro" id="IPR017871">
    <property type="entry name" value="ABC_transporter-like_CS"/>
</dbReference>
<dbReference type="PROSITE" id="PS00211">
    <property type="entry name" value="ABC_TRANSPORTER_1"/>
    <property type="match status" value="1"/>
</dbReference>
<dbReference type="GO" id="GO:0016887">
    <property type="term" value="F:ATP hydrolysis activity"/>
    <property type="evidence" value="ECO:0007669"/>
    <property type="project" value="InterPro"/>
</dbReference>
<dbReference type="InterPro" id="IPR015855">
    <property type="entry name" value="ABC_transpr_MalK-like"/>
</dbReference>
<reference evidence="5" key="2">
    <citation type="submission" date="2020-08" db="EMBL/GenBank/DDBJ databases">
        <authorList>
            <person name="Chen M."/>
            <person name="Teng W."/>
            <person name="Zhao L."/>
            <person name="Hu C."/>
            <person name="Zhou Y."/>
            <person name="Han B."/>
            <person name="Song L."/>
            <person name="Shu W."/>
        </authorList>
    </citation>
    <scope>NUCLEOTIDE SEQUENCE</scope>
    <source>
        <strain evidence="5">FACHB-1277</strain>
    </source>
</reference>
<keyword evidence="3 5" id="KW-0067">ATP-binding</keyword>
<dbReference type="Proteomes" id="UP000631421">
    <property type="component" value="Unassembled WGS sequence"/>
</dbReference>
<protein>
    <submittedName>
        <fullName evidence="5">ABC transporter ATP-binding protein</fullName>
    </submittedName>
</protein>
<dbReference type="EMBL" id="JACJPY010000007">
    <property type="protein sequence ID" value="MBD2149269.1"/>
    <property type="molecule type" value="Genomic_DNA"/>
</dbReference>
<evidence type="ECO:0000256" key="3">
    <source>
        <dbReference type="ARBA" id="ARBA00022840"/>
    </source>
</evidence>
<organism evidence="5 6">
    <name type="scientific">Pseudanabaena cinerea FACHB-1277</name>
    <dbReference type="NCBI Taxonomy" id="2949581"/>
    <lineage>
        <taxon>Bacteria</taxon>
        <taxon>Bacillati</taxon>
        <taxon>Cyanobacteriota</taxon>
        <taxon>Cyanophyceae</taxon>
        <taxon>Pseudanabaenales</taxon>
        <taxon>Pseudanabaenaceae</taxon>
        <taxon>Pseudanabaena</taxon>
        <taxon>Pseudanabaena cinerea</taxon>
    </lineage>
</organism>
<dbReference type="InterPro" id="IPR047641">
    <property type="entry name" value="ABC_transpr_MalK/UgpC-like"/>
</dbReference>
<keyword evidence="6" id="KW-1185">Reference proteome</keyword>
<feature type="domain" description="ABC transporter" evidence="4">
    <location>
        <begin position="4"/>
        <end position="258"/>
    </location>
</feature>